<dbReference type="CDD" id="cd00172">
    <property type="entry name" value="serpin"/>
    <property type="match status" value="1"/>
</dbReference>
<feature type="chain" id="PRO_5036403312" description="Serpin domain-containing protein" evidence="4">
    <location>
        <begin position="23"/>
        <end position="434"/>
    </location>
</feature>
<evidence type="ECO:0000256" key="1">
    <source>
        <dbReference type="ARBA" id="ARBA00022690"/>
    </source>
</evidence>
<keyword evidence="4" id="KW-0732">Signal</keyword>
<dbReference type="Pfam" id="PF00079">
    <property type="entry name" value="Serpin"/>
    <property type="match status" value="1"/>
</dbReference>
<dbReference type="EMBL" id="OA884514">
    <property type="protein sequence ID" value="CAD7280908.1"/>
    <property type="molecule type" value="Genomic_DNA"/>
</dbReference>
<dbReference type="InterPro" id="IPR023795">
    <property type="entry name" value="Serpin_CS"/>
</dbReference>
<proteinExistence type="inferred from homology"/>
<dbReference type="OrthoDB" id="9518664at2759"/>
<keyword evidence="2" id="KW-0722">Serine protease inhibitor</keyword>
<organism evidence="6">
    <name type="scientific">Notodromas monacha</name>
    <dbReference type="NCBI Taxonomy" id="399045"/>
    <lineage>
        <taxon>Eukaryota</taxon>
        <taxon>Metazoa</taxon>
        <taxon>Ecdysozoa</taxon>
        <taxon>Arthropoda</taxon>
        <taxon>Crustacea</taxon>
        <taxon>Oligostraca</taxon>
        <taxon>Ostracoda</taxon>
        <taxon>Podocopa</taxon>
        <taxon>Podocopida</taxon>
        <taxon>Cypridocopina</taxon>
        <taxon>Cypridoidea</taxon>
        <taxon>Cyprididae</taxon>
        <taxon>Notodromas</taxon>
    </lineage>
</organism>
<dbReference type="EMBL" id="CAJPEX010002477">
    <property type="protein sequence ID" value="CAG0921060.1"/>
    <property type="molecule type" value="Genomic_DNA"/>
</dbReference>
<evidence type="ECO:0000256" key="4">
    <source>
        <dbReference type="SAM" id="SignalP"/>
    </source>
</evidence>
<dbReference type="PROSITE" id="PS00284">
    <property type="entry name" value="SERPIN"/>
    <property type="match status" value="1"/>
</dbReference>
<reference evidence="6" key="1">
    <citation type="submission" date="2020-11" db="EMBL/GenBank/DDBJ databases">
        <authorList>
            <person name="Tran Van P."/>
        </authorList>
    </citation>
    <scope>NUCLEOTIDE SEQUENCE</scope>
</reference>
<sequence length="434" mass="47918">MKGAATTLFGIIALLGSSLTTAQQSQSSSSSPSKIDNSWLFHSMTQMAIDTHRTIVTGNTIRSCNSSSSSSSSADIKRDTNVVFSPLSISSALSTLFVGSWGQTNEQLRAGLNYPSSDSLPEADIHTTYKANLDALLAPNRGIDINYSNSLFGGAGLSVILYFYQDVQSYYKTAIRGVDFLNKPTQAMNEINRWVKEQTKGKITNILTSPPSPETKLAIANAIHFKGAWQSQFAEEDTKTEEFFVTDKDVVQVPMMTQTMEIPQVRDDELQLQMIALPYKQAEFALYIVLPTNPGLDALQDIESRITEQSIDSLIRRMKTTSMRVSVPRFNLSWKSDLVSVLSRLGVCDAFSPSSADFRRLAVEDGLYMSLLLHQAEMEVNEKGTEAAAATVGTISKSQPRVFKANHPFMFFIRDNRTGLPLFWGRVARPTTTA</sequence>
<dbReference type="GO" id="GO:0004867">
    <property type="term" value="F:serine-type endopeptidase inhibitor activity"/>
    <property type="evidence" value="ECO:0007669"/>
    <property type="project" value="UniProtKB-KW"/>
</dbReference>
<dbReference type="FunFam" id="2.10.310.10:FF:000001">
    <property type="entry name" value="Serpin family A member 1"/>
    <property type="match status" value="1"/>
</dbReference>
<dbReference type="AlphaFoldDB" id="A0A7R9GH33"/>
<evidence type="ECO:0000256" key="3">
    <source>
        <dbReference type="RuleBase" id="RU000411"/>
    </source>
</evidence>
<accession>A0A7R9GH33</accession>
<dbReference type="GO" id="GO:0005615">
    <property type="term" value="C:extracellular space"/>
    <property type="evidence" value="ECO:0007669"/>
    <property type="project" value="InterPro"/>
</dbReference>
<evidence type="ECO:0000256" key="2">
    <source>
        <dbReference type="ARBA" id="ARBA00022900"/>
    </source>
</evidence>
<dbReference type="InterPro" id="IPR036186">
    <property type="entry name" value="Serpin_sf"/>
</dbReference>
<dbReference type="Gene3D" id="3.30.497.10">
    <property type="entry name" value="Antithrombin, subunit I, domain 2"/>
    <property type="match status" value="1"/>
</dbReference>
<dbReference type="InterPro" id="IPR023796">
    <property type="entry name" value="Serpin_dom"/>
</dbReference>
<dbReference type="InterPro" id="IPR042185">
    <property type="entry name" value="Serpin_sf_2"/>
</dbReference>
<gene>
    <name evidence="6" type="ORF">NMOB1V02_LOCUS8564</name>
</gene>
<feature type="domain" description="Serpin" evidence="5">
    <location>
        <begin position="67"/>
        <end position="430"/>
    </location>
</feature>
<dbReference type="Proteomes" id="UP000678499">
    <property type="component" value="Unassembled WGS sequence"/>
</dbReference>
<dbReference type="PANTHER" id="PTHR11461:SF342">
    <property type="entry name" value="SERINE PROTEASE INHIBITOR 28DC"/>
    <property type="match status" value="1"/>
</dbReference>
<dbReference type="InterPro" id="IPR042178">
    <property type="entry name" value="Serpin_sf_1"/>
</dbReference>
<dbReference type="SUPFAM" id="SSF56574">
    <property type="entry name" value="Serpins"/>
    <property type="match status" value="1"/>
</dbReference>
<keyword evidence="1" id="KW-0646">Protease inhibitor</keyword>
<comment type="similarity">
    <text evidence="3">Belongs to the serpin family.</text>
</comment>
<dbReference type="SMART" id="SM00093">
    <property type="entry name" value="SERPIN"/>
    <property type="match status" value="1"/>
</dbReference>
<evidence type="ECO:0000313" key="6">
    <source>
        <dbReference type="EMBL" id="CAD7280908.1"/>
    </source>
</evidence>
<name>A0A7R9GH33_9CRUS</name>
<keyword evidence="7" id="KW-1185">Reference proteome</keyword>
<protein>
    <recommendedName>
        <fullName evidence="5">Serpin domain-containing protein</fullName>
    </recommendedName>
</protein>
<dbReference type="InterPro" id="IPR000215">
    <property type="entry name" value="Serpin_fam"/>
</dbReference>
<dbReference type="PANTHER" id="PTHR11461">
    <property type="entry name" value="SERINE PROTEASE INHIBITOR, SERPIN"/>
    <property type="match status" value="1"/>
</dbReference>
<evidence type="ECO:0000259" key="5">
    <source>
        <dbReference type="SMART" id="SM00093"/>
    </source>
</evidence>
<dbReference type="Gene3D" id="2.30.39.10">
    <property type="entry name" value="Alpha-1-antitrypsin, domain 1"/>
    <property type="match status" value="1"/>
</dbReference>
<feature type="signal peptide" evidence="4">
    <location>
        <begin position="1"/>
        <end position="22"/>
    </location>
</feature>
<evidence type="ECO:0000313" key="7">
    <source>
        <dbReference type="Proteomes" id="UP000678499"/>
    </source>
</evidence>